<dbReference type="SUPFAM" id="SSF48065">
    <property type="entry name" value="DBL homology domain (DH-domain)"/>
    <property type="match status" value="1"/>
</dbReference>
<name>A0AAV4DU26_9GAST</name>
<organism evidence="1 2">
    <name type="scientific">Plakobranchus ocellatus</name>
    <dbReference type="NCBI Taxonomy" id="259542"/>
    <lineage>
        <taxon>Eukaryota</taxon>
        <taxon>Metazoa</taxon>
        <taxon>Spiralia</taxon>
        <taxon>Lophotrochozoa</taxon>
        <taxon>Mollusca</taxon>
        <taxon>Gastropoda</taxon>
        <taxon>Heterobranchia</taxon>
        <taxon>Euthyneura</taxon>
        <taxon>Panpulmonata</taxon>
        <taxon>Sacoglossa</taxon>
        <taxon>Placobranchoidea</taxon>
        <taxon>Plakobranchidae</taxon>
        <taxon>Plakobranchus</taxon>
    </lineage>
</organism>
<protein>
    <recommendedName>
        <fullName evidence="3">DH domain-containing protein</fullName>
    </recommendedName>
</protein>
<proteinExistence type="predicted"/>
<keyword evidence="2" id="KW-1185">Reference proteome</keyword>
<comment type="caution">
    <text evidence="1">The sequence shown here is derived from an EMBL/GenBank/DDBJ whole genome shotgun (WGS) entry which is preliminary data.</text>
</comment>
<dbReference type="Proteomes" id="UP000735302">
    <property type="component" value="Unassembled WGS sequence"/>
</dbReference>
<dbReference type="EMBL" id="BLXT01008339">
    <property type="protein sequence ID" value="GFO47659.1"/>
    <property type="molecule type" value="Genomic_DNA"/>
</dbReference>
<accession>A0AAV4DU26</accession>
<dbReference type="InterPro" id="IPR035899">
    <property type="entry name" value="DBL_dom_sf"/>
</dbReference>
<reference evidence="1 2" key="1">
    <citation type="journal article" date="2021" name="Elife">
        <title>Chloroplast acquisition without the gene transfer in kleptoplastic sea slugs, Plakobranchus ocellatus.</title>
        <authorList>
            <person name="Maeda T."/>
            <person name="Takahashi S."/>
            <person name="Yoshida T."/>
            <person name="Shimamura S."/>
            <person name="Takaki Y."/>
            <person name="Nagai Y."/>
            <person name="Toyoda A."/>
            <person name="Suzuki Y."/>
            <person name="Arimoto A."/>
            <person name="Ishii H."/>
            <person name="Satoh N."/>
            <person name="Nishiyama T."/>
            <person name="Hasebe M."/>
            <person name="Maruyama T."/>
            <person name="Minagawa J."/>
            <person name="Obokata J."/>
            <person name="Shigenobu S."/>
        </authorList>
    </citation>
    <scope>NUCLEOTIDE SEQUENCE [LARGE SCALE GENOMIC DNA]</scope>
</reference>
<evidence type="ECO:0000313" key="1">
    <source>
        <dbReference type="EMBL" id="GFO47659.1"/>
    </source>
</evidence>
<evidence type="ECO:0000313" key="2">
    <source>
        <dbReference type="Proteomes" id="UP000735302"/>
    </source>
</evidence>
<dbReference type="AlphaFoldDB" id="A0AAV4DU26"/>
<sequence length="108" mass="12681">MVRIPPSPPPSPFRVVIYVHLLNVFSVLYFQDKRYHIVEELYKNEREYVEALRTLKDAKGTNYLGVISLVEFQENERLWHCFIECPRMCKKSELATPGTVIHPLEAMT</sequence>
<gene>
    <name evidence="1" type="ORF">PoB_007416400</name>
</gene>
<evidence type="ECO:0008006" key="3">
    <source>
        <dbReference type="Google" id="ProtNLM"/>
    </source>
</evidence>